<proteinExistence type="predicted"/>
<feature type="compositionally biased region" description="Pro residues" evidence="1">
    <location>
        <begin position="17"/>
        <end position="26"/>
    </location>
</feature>
<evidence type="ECO:0000313" key="4">
    <source>
        <dbReference type="Proteomes" id="UP001165160"/>
    </source>
</evidence>
<dbReference type="AlphaFoldDB" id="A0A9W7B7E5"/>
<dbReference type="Pfam" id="PF22669">
    <property type="entry name" value="Exo_endo_phos2"/>
    <property type="match status" value="2"/>
</dbReference>
<dbReference type="SUPFAM" id="SSF56219">
    <property type="entry name" value="DNase I-like"/>
    <property type="match status" value="2"/>
</dbReference>
<evidence type="ECO:0000313" key="3">
    <source>
        <dbReference type="EMBL" id="GMH81743.1"/>
    </source>
</evidence>
<organism evidence="3 4">
    <name type="scientific">Triparma verrucosa</name>
    <dbReference type="NCBI Taxonomy" id="1606542"/>
    <lineage>
        <taxon>Eukaryota</taxon>
        <taxon>Sar</taxon>
        <taxon>Stramenopiles</taxon>
        <taxon>Ochrophyta</taxon>
        <taxon>Bolidophyceae</taxon>
        <taxon>Parmales</taxon>
        <taxon>Triparmaceae</taxon>
        <taxon>Triparma</taxon>
    </lineage>
</organism>
<evidence type="ECO:0000259" key="2">
    <source>
        <dbReference type="SMART" id="SM00128"/>
    </source>
</evidence>
<keyword evidence="4" id="KW-1185">Reference proteome</keyword>
<dbReference type="GO" id="GO:0004439">
    <property type="term" value="F:phosphatidylinositol-4,5-bisphosphate 5-phosphatase activity"/>
    <property type="evidence" value="ECO:0007669"/>
    <property type="project" value="TreeGrafter"/>
</dbReference>
<feature type="compositionally biased region" description="Basic and acidic residues" evidence="1">
    <location>
        <begin position="854"/>
        <end position="869"/>
    </location>
</feature>
<sequence>MSSTPPPPPIEDDDDPGPPPTPPPSGAPTSEPVDPPLSLPLTLTAHEDSDQDHAPPPPAPPLENRSTPLASKPAVSPGPSNARGRKATLINNEHLPNLGGLEVVPSPHHEGGAKKRPTLGASKGPKANPNDPPFTTFCHSVNSEYINNSPNYITTSPLKLYCGTYNVNGKVEDDEHRLLSWLETGLLHEAGEPDVFAIGLQEIIDLSASNVVMDGMTVGEASAVGEKQRKDWVEKIASALEVCACAHSHHYKHVMSGNLVGIMMVVFVKDSVESRISDVQCEKVKTGNMGLGNKGGVLIRMNIDDTSICFVSAHFAANRNKVVHRNKDFDVISKKHVFIDHPMAKFAQLVKKKERKQFIAANSSRNFHKHAPNAQHKDNHVDNMISVHQQLLKTKTGSGRESKVASMLQSPGQAAGKWWTEADTAVFGPAHGSRVSVLGREVSSVGLKPQGSTKSMDGIIEEEDGTEGEESYVTMEDDSDEERHSADIDIFGHHEPTLDKKAVKEHVDETEELGKLSAMDHDIVLWMGDLNYRMREDVDIQEIFRLLRLVSDPETAEINQGLEAGDKLFQYDQLNIERKEGRVFREFSEGRTAFLPTYKYIPGEEPSPDVQQWYDIRPDKKKRCPAWCDRVLYRINPRAFQEKIKLLQYRRIDDMYISDHKPVNALFSLDIKKINHEEKEEALEKIVRSAELTLRKTHAKIKVRGSFTFNCSYKFADLESKKKKSRRGHRMSSVDKSLASAVSKSSSRSRTKSSKNDALEVVDQNSVIIQNLNQHLDAKYKLEGVPSWMIIQDIDLQGVIPAGLSKTIFARVIDEKFEDDVESPMNVIQVSVKGGLDKMIGTVDWQRVHELEKRRKESAVDKSHGDKGKLQKMLGMK</sequence>
<comment type="caution">
    <text evidence="3">The sequence shown here is derived from an EMBL/GenBank/DDBJ whole genome shotgun (WGS) entry which is preliminary data.</text>
</comment>
<dbReference type="Proteomes" id="UP001165160">
    <property type="component" value="Unassembled WGS sequence"/>
</dbReference>
<feature type="region of interest" description="Disordered" evidence="1">
    <location>
        <begin position="724"/>
        <end position="756"/>
    </location>
</feature>
<feature type="region of interest" description="Disordered" evidence="1">
    <location>
        <begin position="1"/>
        <end position="132"/>
    </location>
</feature>
<dbReference type="PANTHER" id="PTHR11200">
    <property type="entry name" value="INOSITOL 5-PHOSPHATASE"/>
    <property type="match status" value="1"/>
</dbReference>
<name>A0A9W7B7E5_9STRA</name>
<evidence type="ECO:0000256" key="1">
    <source>
        <dbReference type="SAM" id="MobiDB-lite"/>
    </source>
</evidence>
<protein>
    <recommendedName>
        <fullName evidence="2">Inositol polyphosphate-related phosphatase domain-containing protein</fullName>
    </recommendedName>
</protein>
<dbReference type="PANTHER" id="PTHR11200:SF300">
    <property type="entry name" value="TYPE II INOSITOL 1,4,5-TRISPHOSPHATE 5-PHOSPHATASE"/>
    <property type="match status" value="1"/>
</dbReference>
<dbReference type="Gene3D" id="3.60.10.10">
    <property type="entry name" value="Endonuclease/exonuclease/phosphatase"/>
    <property type="match status" value="2"/>
</dbReference>
<reference evidence="4" key="1">
    <citation type="journal article" date="2023" name="Commun. Biol.">
        <title>Genome analysis of Parmales, the sister group of diatoms, reveals the evolutionary specialization of diatoms from phago-mixotrophs to photoautotrophs.</title>
        <authorList>
            <person name="Ban H."/>
            <person name="Sato S."/>
            <person name="Yoshikawa S."/>
            <person name="Yamada K."/>
            <person name="Nakamura Y."/>
            <person name="Ichinomiya M."/>
            <person name="Sato N."/>
            <person name="Blanc-Mathieu R."/>
            <person name="Endo H."/>
            <person name="Kuwata A."/>
            <person name="Ogata H."/>
        </authorList>
    </citation>
    <scope>NUCLEOTIDE SEQUENCE [LARGE SCALE GENOMIC DNA]</scope>
    <source>
        <strain evidence="4">NIES 3699</strain>
    </source>
</reference>
<dbReference type="InterPro" id="IPR036691">
    <property type="entry name" value="Endo/exonu/phosph_ase_sf"/>
</dbReference>
<feature type="compositionally biased region" description="Low complexity" evidence="1">
    <location>
        <begin position="734"/>
        <end position="746"/>
    </location>
</feature>
<dbReference type="InterPro" id="IPR046985">
    <property type="entry name" value="IP5"/>
</dbReference>
<dbReference type="InterPro" id="IPR000300">
    <property type="entry name" value="IPPc"/>
</dbReference>
<feature type="region of interest" description="Disordered" evidence="1">
    <location>
        <begin position="854"/>
        <end position="877"/>
    </location>
</feature>
<gene>
    <name evidence="3" type="ORF">TrVE_jg5228</name>
</gene>
<accession>A0A9W7B7E5</accession>
<dbReference type="EMBL" id="BRXX01000007">
    <property type="protein sequence ID" value="GMH81743.1"/>
    <property type="molecule type" value="Genomic_DNA"/>
</dbReference>
<feature type="domain" description="Inositol polyphosphate-related phosphatase" evidence="2">
    <location>
        <begin position="156"/>
        <end position="675"/>
    </location>
</feature>
<dbReference type="GO" id="GO:0046856">
    <property type="term" value="P:phosphatidylinositol dephosphorylation"/>
    <property type="evidence" value="ECO:0007669"/>
    <property type="project" value="InterPro"/>
</dbReference>
<dbReference type="SMART" id="SM00128">
    <property type="entry name" value="IPPc"/>
    <property type="match status" value="1"/>
</dbReference>